<organism evidence="1">
    <name type="scientific">Ananas comosus var. bracteatus</name>
    <name type="common">red pineapple</name>
    <dbReference type="NCBI Taxonomy" id="296719"/>
    <lineage>
        <taxon>Eukaryota</taxon>
        <taxon>Viridiplantae</taxon>
        <taxon>Streptophyta</taxon>
        <taxon>Embryophyta</taxon>
        <taxon>Tracheophyta</taxon>
        <taxon>Spermatophyta</taxon>
        <taxon>Magnoliopsida</taxon>
        <taxon>Liliopsida</taxon>
        <taxon>Poales</taxon>
        <taxon>Bromeliaceae</taxon>
        <taxon>Bromelioideae</taxon>
        <taxon>Ananas</taxon>
    </lineage>
</organism>
<sequence>MTEGESNRADVVDIDELVISMKRELNYYWSLGERLDGETELCLIYKVPQHIRMIDRIAYEPIVQSIGPYHHGTPALQAMEKEKWNCLDYILKLNPEKTLRDYLMVMWELENQAKSCYLEEIKMENKKFLRMLLLDGCFILVSLYGTNGIGVPMPKEYVPSGNPQEDIEESRLGQKRASWENTKNEATRIENKTAQTRHLTENLVLASEQSKPSTSQQSMQHDKPVYEDDFDQVGPWYTNFLAHDLLLLENQIPFFVVKRVYELVAGKDTSILLNNIVKFLEGIIHFYPRSIQESERPKDFYHLLHLCHMYFRPSKKMEEGHHYQARRRYFNYFLQMGCKFLKLGLQSDENVQNSSLNPQSDFLKASQHCWRRAVQYHEAGVEFRRKEFDKNNPILCWMNLIAFEQTCPQFGNDVTAYVVFMTQLLSMPDDVTLLARRGIIVDQLRIIAAVVVQICFRDFLRIVYQQFSVSAPVYGIPVENEGLLSVYVEVEVPKGEIVSEAIHCWGMACSTVDETEEDAARRAVAKLRDEFGFEVKDSNLEEKKFFENLYERISTGYSSLRGKYKRLKRDYNLLKGYYSSLLAEKEQLLSDWREFKENLVNCLSLVKCPKTAVVRPCSSEGVFEEDPAASPSYYGSGN</sequence>
<evidence type="ECO:0000313" key="1">
    <source>
        <dbReference type="EMBL" id="CAD1834936.1"/>
    </source>
</evidence>
<gene>
    <name evidence="1" type="ORF">CB5_LOCUS18147</name>
</gene>
<dbReference type="PANTHER" id="PTHR31170:SF18">
    <property type="entry name" value="(WILD MALAYSIAN BANANA) HYPOTHETICAL PROTEIN"/>
    <property type="match status" value="1"/>
</dbReference>
<proteinExistence type="predicted"/>
<dbReference type="EMBL" id="LR862152">
    <property type="protein sequence ID" value="CAD1834936.1"/>
    <property type="molecule type" value="Genomic_DNA"/>
</dbReference>
<dbReference type="Pfam" id="PF03140">
    <property type="entry name" value="DUF247"/>
    <property type="match status" value="2"/>
</dbReference>
<protein>
    <submittedName>
        <fullName evidence="1">Uncharacterized protein</fullName>
    </submittedName>
</protein>
<dbReference type="PANTHER" id="PTHR31170">
    <property type="entry name" value="BNAC04G53230D PROTEIN"/>
    <property type="match status" value="1"/>
</dbReference>
<reference evidence="1" key="1">
    <citation type="submission" date="2020-07" db="EMBL/GenBank/DDBJ databases">
        <authorList>
            <person name="Lin J."/>
        </authorList>
    </citation>
    <scope>NUCLEOTIDE SEQUENCE</scope>
</reference>
<dbReference type="AlphaFoldDB" id="A0A6V7PWD9"/>
<accession>A0A6V7PWD9</accession>
<dbReference type="InterPro" id="IPR004158">
    <property type="entry name" value="DUF247_pln"/>
</dbReference>
<name>A0A6V7PWD9_ANACO</name>